<sequence length="370" mass="42518">MVNELKRDTAKGKLNKKLYSYLHKPPENDKKTQTSNTMKNVNCQCAHAKRKRHRESTSPKQDDKQLSSLVSNDKSNTPVAANSHCQTAYPPLASNNLPPMQTQTEVPTVEPVQHMAPLQNKRMSVESQDSDELMMQLEKLFQGDANDDDLFEGALYDKLDTTQEDQTKKNTTLLDNTVNNSRQDAVIENHAAQIRSLDERLANLAGMLVSNDNNVPQKTDVQKQRRSGSSKWLCEEYFLKQKLHELLDQIGDTDRKALDKIKEKFAYLFGYDSDDEEILSPLDETPEFVVSCKERIAPWVVKLLTPYYIKGHIKGKGIFKALAKHLIRLIYQCSRYPEEYEVTSFVSDFLKNHKTIRCEADFKEFRIENI</sequence>
<evidence type="ECO:0000259" key="4">
    <source>
        <dbReference type="Pfam" id="PF08236"/>
    </source>
</evidence>
<dbReference type="AlphaFoldDB" id="A0A2W1BQN0"/>
<keyword evidence="2" id="KW-0539">Nucleus</keyword>
<accession>A0A2W1BQN0</accession>
<feature type="compositionally biased region" description="Basic and acidic residues" evidence="3">
    <location>
        <begin position="1"/>
        <end position="11"/>
    </location>
</feature>
<feature type="compositionally biased region" description="Polar residues" evidence="3">
    <location>
        <begin position="66"/>
        <end position="82"/>
    </location>
</feature>
<dbReference type="Pfam" id="PF08236">
    <property type="entry name" value="SRI"/>
    <property type="match status" value="1"/>
</dbReference>
<proteinExistence type="predicted"/>
<reference evidence="5 6" key="1">
    <citation type="journal article" date="2017" name="BMC Biol.">
        <title>Genomic innovations, transcriptional plasticity and gene loss underlying the evolution and divergence of two highly polyphagous and invasive Helicoverpa pest species.</title>
        <authorList>
            <person name="Pearce S.L."/>
            <person name="Clarke D.F."/>
            <person name="East P.D."/>
            <person name="Elfekih S."/>
            <person name="Gordon K.H."/>
            <person name="Jermiin L.S."/>
            <person name="McGaughran A."/>
            <person name="Oakeshott J.G."/>
            <person name="Papanikolaou A."/>
            <person name="Perera O.P."/>
            <person name="Rane R.V."/>
            <person name="Richards S."/>
            <person name="Tay W.T."/>
            <person name="Walsh T.K."/>
            <person name="Anderson A."/>
            <person name="Anderson C.J."/>
            <person name="Asgari S."/>
            <person name="Board P.G."/>
            <person name="Bretschneider A."/>
            <person name="Campbell P.M."/>
            <person name="Chertemps T."/>
            <person name="Christeller J.T."/>
            <person name="Coppin C.W."/>
            <person name="Downes S.J."/>
            <person name="Duan G."/>
            <person name="Farnsworth C.A."/>
            <person name="Good R.T."/>
            <person name="Han L.B."/>
            <person name="Han Y.C."/>
            <person name="Hatje K."/>
            <person name="Horne I."/>
            <person name="Huang Y.P."/>
            <person name="Hughes D.S."/>
            <person name="Jacquin-Joly E."/>
            <person name="James W."/>
            <person name="Jhangiani S."/>
            <person name="Kollmar M."/>
            <person name="Kuwar S.S."/>
            <person name="Li S."/>
            <person name="Liu N.Y."/>
            <person name="Maibeche M.T."/>
            <person name="Miller J.R."/>
            <person name="Montagne N."/>
            <person name="Perry T."/>
            <person name="Qu J."/>
            <person name="Song S.V."/>
            <person name="Sutton G.G."/>
            <person name="Vogel H."/>
            <person name="Walenz B.P."/>
            <person name="Xu W."/>
            <person name="Zhang H.J."/>
            <person name="Zou Z."/>
            <person name="Batterham P."/>
            <person name="Edwards O.R."/>
            <person name="Feyereisen R."/>
            <person name="Gibbs R.A."/>
            <person name="Heckel D.G."/>
            <person name="McGrath A."/>
            <person name="Robin C."/>
            <person name="Scherer S.E."/>
            <person name="Worley K.C."/>
            <person name="Wu Y.D."/>
        </authorList>
    </citation>
    <scope>NUCLEOTIDE SEQUENCE [LARGE SCALE GENOMIC DNA]</scope>
    <source>
        <strain evidence="5">Harm_GR_Male_#8</strain>
        <tissue evidence="5">Whole organism</tissue>
    </source>
</reference>
<feature type="compositionally biased region" description="Basic and acidic residues" evidence="3">
    <location>
        <begin position="55"/>
        <end position="65"/>
    </location>
</feature>
<evidence type="ECO:0000256" key="1">
    <source>
        <dbReference type="ARBA" id="ARBA00004123"/>
    </source>
</evidence>
<dbReference type="OrthoDB" id="6594281at2759"/>
<dbReference type="GO" id="GO:0006355">
    <property type="term" value="P:regulation of DNA-templated transcription"/>
    <property type="evidence" value="ECO:0007669"/>
    <property type="project" value="InterPro"/>
</dbReference>
<protein>
    <recommendedName>
        <fullName evidence="4">Set2 Rpb1 interacting domain-containing protein</fullName>
    </recommendedName>
</protein>
<evidence type="ECO:0000256" key="2">
    <source>
        <dbReference type="ARBA" id="ARBA00023242"/>
    </source>
</evidence>
<organism evidence="5 6">
    <name type="scientific">Helicoverpa armigera</name>
    <name type="common">Cotton bollworm</name>
    <name type="synonym">Heliothis armigera</name>
    <dbReference type="NCBI Taxonomy" id="29058"/>
    <lineage>
        <taxon>Eukaryota</taxon>
        <taxon>Metazoa</taxon>
        <taxon>Ecdysozoa</taxon>
        <taxon>Arthropoda</taxon>
        <taxon>Hexapoda</taxon>
        <taxon>Insecta</taxon>
        <taxon>Pterygota</taxon>
        <taxon>Neoptera</taxon>
        <taxon>Endopterygota</taxon>
        <taxon>Lepidoptera</taxon>
        <taxon>Glossata</taxon>
        <taxon>Ditrysia</taxon>
        <taxon>Noctuoidea</taxon>
        <taxon>Noctuidae</taxon>
        <taxon>Heliothinae</taxon>
        <taxon>Helicoverpa</taxon>
    </lineage>
</organism>
<name>A0A2W1BQN0_HELAM</name>
<feature type="region of interest" description="Disordered" evidence="3">
    <location>
        <begin position="1"/>
        <end position="82"/>
    </location>
</feature>
<gene>
    <name evidence="5" type="primary">HaOG203460</name>
    <name evidence="5" type="ORF">B5X24_HaOG203460</name>
</gene>
<feature type="compositionally biased region" description="Polar residues" evidence="3">
    <location>
        <begin position="33"/>
        <end position="43"/>
    </location>
</feature>
<feature type="domain" description="Set2 Rpb1 interacting" evidence="4">
    <location>
        <begin position="295"/>
        <end position="355"/>
    </location>
</feature>
<dbReference type="InterPro" id="IPR013257">
    <property type="entry name" value="SRI"/>
</dbReference>
<comment type="subcellular location">
    <subcellularLocation>
        <location evidence="1">Nucleus</location>
    </subcellularLocation>
</comment>
<keyword evidence="6" id="KW-1185">Reference proteome</keyword>
<dbReference type="Proteomes" id="UP000249218">
    <property type="component" value="Unassembled WGS sequence"/>
</dbReference>
<evidence type="ECO:0000313" key="5">
    <source>
        <dbReference type="EMBL" id="PZC77412.1"/>
    </source>
</evidence>
<dbReference type="EMBL" id="KZ149930">
    <property type="protein sequence ID" value="PZC77412.1"/>
    <property type="molecule type" value="Genomic_DNA"/>
</dbReference>
<dbReference type="GO" id="GO:0005694">
    <property type="term" value="C:chromosome"/>
    <property type="evidence" value="ECO:0007669"/>
    <property type="project" value="InterPro"/>
</dbReference>
<evidence type="ECO:0000313" key="6">
    <source>
        <dbReference type="Proteomes" id="UP000249218"/>
    </source>
</evidence>
<evidence type="ECO:0000256" key="3">
    <source>
        <dbReference type="SAM" id="MobiDB-lite"/>
    </source>
</evidence>